<evidence type="ECO:0000256" key="1">
    <source>
        <dbReference type="SAM" id="Phobius"/>
    </source>
</evidence>
<dbReference type="InterPro" id="IPR006976">
    <property type="entry name" value="VanZ-like"/>
</dbReference>
<dbReference type="Pfam" id="PF04892">
    <property type="entry name" value="VanZ"/>
    <property type="match status" value="1"/>
</dbReference>
<dbReference type="EMBL" id="OMOD01000002">
    <property type="protein sequence ID" value="SPF31566.1"/>
    <property type="molecule type" value="Genomic_DNA"/>
</dbReference>
<feature type="transmembrane region" description="Helical" evidence="1">
    <location>
        <begin position="56"/>
        <end position="81"/>
    </location>
</feature>
<keyword evidence="1" id="KW-1133">Transmembrane helix</keyword>
<accession>A0A2U3JVX1</accession>
<sequence>MSSDPHHLLKAWLALILWLIVIAIESSAYFSAHNTGRFLYPLLHFLFGLDPSRFDFWHFVIRKSGHVFGYGLLSILLFRAWRETLPAFGNPKWTFRWANISVLGTALVASLDEWHQSYIPSRTGSVRDVILDTCAGIGAQILLFLWVKLWTSRELHRT</sequence>
<protein>
    <recommendedName>
        <fullName evidence="2">VanZ-like domain-containing protein</fullName>
    </recommendedName>
</protein>
<evidence type="ECO:0000313" key="3">
    <source>
        <dbReference type="EMBL" id="SPF31566.1"/>
    </source>
</evidence>
<evidence type="ECO:0000259" key="2">
    <source>
        <dbReference type="Pfam" id="PF04892"/>
    </source>
</evidence>
<dbReference type="Proteomes" id="UP000238701">
    <property type="component" value="Unassembled WGS sequence"/>
</dbReference>
<keyword evidence="1" id="KW-0812">Transmembrane</keyword>
<name>A0A2U3JVX1_9BACT</name>
<organism evidence="3 4">
    <name type="scientific">Candidatus Sulfotelmatobacter kueseliae</name>
    <dbReference type="NCBI Taxonomy" id="2042962"/>
    <lineage>
        <taxon>Bacteria</taxon>
        <taxon>Pseudomonadati</taxon>
        <taxon>Acidobacteriota</taxon>
        <taxon>Terriglobia</taxon>
        <taxon>Terriglobales</taxon>
        <taxon>Candidatus Korobacteraceae</taxon>
        <taxon>Candidatus Sulfotelmatobacter</taxon>
    </lineage>
</organism>
<proteinExistence type="predicted"/>
<reference evidence="4" key="1">
    <citation type="submission" date="2018-02" db="EMBL/GenBank/DDBJ databases">
        <authorList>
            <person name="Hausmann B."/>
        </authorList>
    </citation>
    <scope>NUCLEOTIDE SEQUENCE [LARGE SCALE GENOMIC DNA]</scope>
    <source>
        <strain evidence="4">Peat soil MAG SbA1</strain>
    </source>
</reference>
<keyword evidence="1" id="KW-0472">Membrane</keyword>
<feature type="domain" description="VanZ-like" evidence="2">
    <location>
        <begin position="12"/>
        <end position="144"/>
    </location>
</feature>
<dbReference type="PIRSF" id="PIRSF019083">
    <property type="entry name" value="UCP019083_VanZ"/>
    <property type="match status" value="1"/>
</dbReference>
<dbReference type="NCBIfam" id="NF037970">
    <property type="entry name" value="vanZ_1"/>
    <property type="match status" value="1"/>
</dbReference>
<dbReference type="InterPro" id="IPR016747">
    <property type="entry name" value="Phosphotransbutyrylase"/>
</dbReference>
<gene>
    <name evidence="3" type="ORF">SBA1_100022</name>
</gene>
<dbReference type="AlphaFoldDB" id="A0A2U3JVX1"/>
<evidence type="ECO:0000313" key="4">
    <source>
        <dbReference type="Proteomes" id="UP000238701"/>
    </source>
</evidence>